<evidence type="ECO:0000256" key="2">
    <source>
        <dbReference type="SAM" id="Phobius"/>
    </source>
</evidence>
<dbReference type="Proteomes" id="UP000222056">
    <property type="component" value="Unassembled WGS sequence"/>
</dbReference>
<protein>
    <submittedName>
        <fullName evidence="3">Uncharacterized protein</fullName>
    </submittedName>
</protein>
<dbReference type="AlphaFoldDB" id="A0A1H6FR07"/>
<keyword evidence="4" id="KW-1185">Reference proteome</keyword>
<reference evidence="4" key="1">
    <citation type="submission" date="2016-10" db="EMBL/GenBank/DDBJ databases">
        <authorList>
            <person name="Varghese N."/>
            <person name="Submissions S."/>
        </authorList>
    </citation>
    <scope>NUCLEOTIDE SEQUENCE [LARGE SCALE GENOMIC DNA]</scope>
    <source>
        <strain evidence="4">ATCC 35263</strain>
    </source>
</reference>
<name>A0A1H6FR07_THEAL</name>
<feature type="transmembrane region" description="Helical" evidence="2">
    <location>
        <begin position="55"/>
        <end position="71"/>
    </location>
</feature>
<evidence type="ECO:0000313" key="3">
    <source>
        <dbReference type="EMBL" id="SEH12175.1"/>
    </source>
</evidence>
<dbReference type="EMBL" id="FNWJ01000001">
    <property type="protein sequence ID" value="SEH12175.1"/>
    <property type="molecule type" value="Genomic_DNA"/>
</dbReference>
<keyword evidence="2" id="KW-0472">Membrane</keyword>
<evidence type="ECO:0000256" key="1">
    <source>
        <dbReference type="SAM" id="MobiDB-lite"/>
    </source>
</evidence>
<organism evidence="3 4">
    <name type="scientific">Thermoleophilum album</name>
    <dbReference type="NCBI Taxonomy" id="29539"/>
    <lineage>
        <taxon>Bacteria</taxon>
        <taxon>Bacillati</taxon>
        <taxon>Actinomycetota</taxon>
        <taxon>Thermoleophilia</taxon>
        <taxon>Thermoleophilales</taxon>
        <taxon>Thermoleophilaceae</taxon>
        <taxon>Thermoleophilum</taxon>
    </lineage>
</organism>
<sequence length="138" mass="15113">MEGSRASDSRPREQPRERPRPPWAPLPLSELLVLAGLVLAVWAFVDWENGGERRMAAGLVLAALGGLEVALREHLAGFRSHTTLLAGLCALVVATALLTAGLTLRLWQLGLLAAAVFAVCFWLFQRLFVRRSGGLRFR</sequence>
<keyword evidence="2" id="KW-0812">Transmembrane</keyword>
<feature type="compositionally biased region" description="Basic and acidic residues" evidence="1">
    <location>
        <begin position="1"/>
        <end position="20"/>
    </location>
</feature>
<dbReference type="STRING" id="29539.SAMN02745716_1007"/>
<feature type="transmembrane region" description="Helical" evidence="2">
    <location>
        <begin position="21"/>
        <end position="43"/>
    </location>
</feature>
<accession>A0A1H6FR07</accession>
<gene>
    <name evidence="3" type="ORF">SAMN02745716_1007</name>
</gene>
<feature type="transmembrane region" description="Helical" evidence="2">
    <location>
        <begin position="83"/>
        <end position="103"/>
    </location>
</feature>
<feature type="region of interest" description="Disordered" evidence="1">
    <location>
        <begin position="1"/>
        <end position="22"/>
    </location>
</feature>
<feature type="transmembrane region" description="Helical" evidence="2">
    <location>
        <begin position="109"/>
        <end position="129"/>
    </location>
</feature>
<proteinExistence type="predicted"/>
<evidence type="ECO:0000313" key="4">
    <source>
        <dbReference type="Proteomes" id="UP000222056"/>
    </source>
</evidence>
<keyword evidence="2" id="KW-1133">Transmembrane helix</keyword>